<feature type="non-terminal residue" evidence="2">
    <location>
        <position position="71"/>
    </location>
</feature>
<feature type="non-terminal residue" evidence="2">
    <location>
        <position position="1"/>
    </location>
</feature>
<accession>A0ABD4L863</accession>
<dbReference type="InterPro" id="IPR040853">
    <property type="entry name" value="RapA2_cadherin-like"/>
</dbReference>
<dbReference type="Proteomes" id="UP000651738">
    <property type="component" value="Unassembled WGS sequence"/>
</dbReference>
<feature type="domain" description="RapA2 cadherin-like" evidence="1">
    <location>
        <begin position="8"/>
        <end position="71"/>
    </location>
</feature>
<dbReference type="EMBL" id="JAEDAF010000073">
    <property type="protein sequence ID" value="MBH8582035.1"/>
    <property type="molecule type" value="Genomic_DNA"/>
</dbReference>
<dbReference type="Pfam" id="PF17803">
    <property type="entry name" value="Cadherin_4"/>
    <property type="match status" value="1"/>
</dbReference>
<name>A0ABD4L863_9GAMM</name>
<organism evidence="2 3">
    <name type="scientific">Bisbaumannia pacifica</name>
    <dbReference type="NCBI Taxonomy" id="77098"/>
    <lineage>
        <taxon>Bacteria</taxon>
        <taxon>Pseudomonadati</taxon>
        <taxon>Pseudomonadota</taxon>
        <taxon>Gammaproteobacteria</taxon>
        <taxon>Oceanospirillales</taxon>
        <taxon>Halomonadaceae</taxon>
        <taxon>Bisbaumannia</taxon>
    </lineage>
</organism>
<proteinExistence type="predicted"/>
<dbReference type="RefSeq" id="WP_198058676.1">
    <property type="nucleotide sequence ID" value="NZ_JAEDAF010000073.1"/>
</dbReference>
<dbReference type="AlphaFoldDB" id="A0ABD4L863"/>
<sequence length="71" mass="7067">TDDTSLAIDILDDGPQANDDSANVAEDSATLIDVFANDVAGADGVDLVNGVTVASGPSQGSLVYHGNGTFT</sequence>
<protein>
    <recommendedName>
        <fullName evidence="1">RapA2 cadherin-like domain-containing protein</fullName>
    </recommendedName>
</protein>
<gene>
    <name evidence="2" type="ORF">I7V36_18200</name>
</gene>
<evidence type="ECO:0000313" key="2">
    <source>
        <dbReference type="EMBL" id="MBH8582035.1"/>
    </source>
</evidence>
<reference evidence="2 3" key="1">
    <citation type="submission" date="2020-12" db="EMBL/GenBank/DDBJ databases">
        <title>Draft genome sequence of Halomonas pacifica strain CARE-V15.</title>
        <authorList>
            <person name="Vignesh N."/>
            <person name="Thabitha A."/>
            <person name="Saravanan R."/>
            <person name="Manigandan V."/>
        </authorList>
    </citation>
    <scope>NUCLEOTIDE SEQUENCE [LARGE SCALE GENOMIC DNA]</scope>
    <source>
        <strain evidence="2 3">CARE-V15</strain>
    </source>
</reference>
<comment type="caution">
    <text evidence="2">The sequence shown here is derived from an EMBL/GenBank/DDBJ whole genome shotgun (WGS) entry which is preliminary data.</text>
</comment>
<evidence type="ECO:0000259" key="1">
    <source>
        <dbReference type="Pfam" id="PF17803"/>
    </source>
</evidence>
<evidence type="ECO:0000313" key="3">
    <source>
        <dbReference type="Proteomes" id="UP000651738"/>
    </source>
</evidence>